<dbReference type="SUPFAM" id="SSF53474">
    <property type="entry name" value="alpha/beta-Hydrolases"/>
    <property type="match status" value="1"/>
</dbReference>
<evidence type="ECO:0000256" key="6">
    <source>
        <dbReference type="SAM" id="SignalP"/>
    </source>
</evidence>
<reference evidence="9" key="1">
    <citation type="submission" date="2013-11" db="EMBL/GenBank/DDBJ databases">
        <title>The genomic landscape of the Guanapo guppy.</title>
        <authorList>
            <person name="Kuenstner A."/>
            <person name="Dreyer C."/>
        </authorList>
    </citation>
    <scope>NUCLEOTIDE SEQUENCE</scope>
    <source>
        <strain evidence="9">Guanapo</strain>
    </source>
</reference>
<dbReference type="Bgee" id="ENSPREG00000010402">
    <property type="expression patterns" value="Expressed in caudal fin and 1 other cell type or tissue"/>
</dbReference>
<dbReference type="InterPro" id="IPR042185">
    <property type="entry name" value="Serpin_sf_2"/>
</dbReference>
<dbReference type="Proteomes" id="UP000242638">
    <property type="component" value="Unassembled WGS sequence"/>
</dbReference>
<dbReference type="PANTHER" id="PTHR11461:SF48">
    <property type="entry name" value="GLIA-DERIVED NEXIN"/>
    <property type="match status" value="1"/>
</dbReference>
<protein>
    <submittedName>
        <fullName evidence="8">Serpin peptidase inhibitor, clade E (nexin, plasminogen activator inhibitor type 1), member 2</fullName>
    </submittedName>
</protein>
<evidence type="ECO:0000256" key="3">
    <source>
        <dbReference type="ARBA" id="ARBA00022729"/>
    </source>
</evidence>
<dbReference type="SMART" id="SM00093">
    <property type="entry name" value="SERPIN"/>
    <property type="match status" value="1"/>
</dbReference>
<feature type="domain" description="Serpin" evidence="7">
    <location>
        <begin position="403"/>
        <end position="762"/>
    </location>
</feature>
<dbReference type="GeneTree" id="ENSGT00940000158424"/>
<reference evidence="8" key="2">
    <citation type="submission" date="2025-08" db="UniProtKB">
        <authorList>
            <consortium name="Ensembl"/>
        </authorList>
    </citation>
    <scope>IDENTIFICATION</scope>
    <source>
        <strain evidence="8">Guanapo</strain>
    </source>
</reference>
<dbReference type="Pfam" id="PF00079">
    <property type="entry name" value="Serpin"/>
    <property type="match status" value="1"/>
</dbReference>
<sequence length="762" mass="84276">MAFETHCFSLCKVLALSFALFGLVSVGEGRFKGFRKFDVVQDSSHGAVSEELWFTQKLDHFNGGDSRAWKQRYFVNEAFYKPGGPVFLMIGGEGPANPAWMKEGTWLTYAQKLGAICFMLEHRFYGKSHPTTGLSADNLRFLSSRQALADLAHFRTVMGENRGLTNRKWVVFGGSYPGSLAAWFRVKYPHLVHASVATSAPVFATVNFPEYLEVVWRSLASENADCPVLVRKASDTLAERLKDPKTFENITKDFNLCSTLQIQSEMDSAYFLESVAGNFMDVVQYNEDNRGFEGVLGTNITIKVLCDVMGDASLGDPYTRYVAVARLMMDTFSVKCLDVSFSNYVRDMTNTSWDGPAAGGGASEIKMKHVSFLCLYALVTLCAHKGVLSAAPSYGERGSDLGIQVFQQVVRSKPLENVVLSPHGVASILGMLLPGAHGETRKQIISALRYKKNGPYKMLKKLHKNLTSKSNQDLVQITNAMFSQNGFPMEETFMATNKANFQCESRSLDFSNPTAAADYINQWVRNKTKGHITNLIKADMLDSTLTRLVALNSIYFKGSWKSGFQPIDTKMREFTGGDGNAYKVSMMSQLSIFNLGMATTPQGVKYRVIELPYHGNTISMLIAVPAEDTPLSSVIPHISTATVQSWANLMRKSKVRLLIPKFSADAEVDLKAPLSALGIADMFSQDAADFTHLSTEPVYVSKALQKSKIIVNEEGTKAVATTTAILMARSSPLWVTVDRPFLFLIRHNPTGTILFMGQINQP</sequence>
<keyword evidence="9" id="KW-1185">Reference proteome</keyword>
<evidence type="ECO:0000256" key="5">
    <source>
        <dbReference type="RuleBase" id="RU000411"/>
    </source>
</evidence>
<keyword evidence="2" id="KW-0646">Protease inhibitor</keyword>
<dbReference type="PROSITE" id="PS00284">
    <property type="entry name" value="SERPIN"/>
    <property type="match status" value="1"/>
</dbReference>
<dbReference type="Pfam" id="PF05577">
    <property type="entry name" value="Peptidase_S28"/>
    <property type="match status" value="1"/>
</dbReference>
<dbReference type="STRING" id="8081.ENSPREP00000015420"/>
<dbReference type="InterPro" id="IPR042178">
    <property type="entry name" value="Serpin_sf_1"/>
</dbReference>
<evidence type="ECO:0000256" key="1">
    <source>
        <dbReference type="ARBA" id="ARBA00009500"/>
    </source>
</evidence>
<evidence type="ECO:0000256" key="4">
    <source>
        <dbReference type="ARBA" id="ARBA00022900"/>
    </source>
</evidence>
<dbReference type="SUPFAM" id="SSF56574">
    <property type="entry name" value="Serpins"/>
    <property type="match status" value="1"/>
</dbReference>
<dbReference type="Gene3D" id="3.30.497.10">
    <property type="entry name" value="Antithrombin, subunit I, domain 2"/>
    <property type="match status" value="1"/>
</dbReference>
<evidence type="ECO:0000256" key="2">
    <source>
        <dbReference type="ARBA" id="ARBA00022690"/>
    </source>
</evidence>
<dbReference type="GO" id="GO:0030195">
    <property type="term" value="P:negative regulation of blood coagulation"/>
    <property type="evidence" value="ECO:0007669"/>
    <property type="project" value="UniProtKB-ARBA"/>
</dbReference>
<reference evidence="8" key="3">
    <citation type="submission" date="2025-09" db="UniProtKB">
        <authorList>
            <consortium name="Ensembl"/>
        </authorList>
    </citation>
    <scope>IDENTIFICATION</scope>
    <source>
        <strain evidence="8">Guanapo</strain>
    </source>
</reference>
<dbReference type="Ensembl" id="ENSPRET00000015577.1">
    <property type="protein sequence ID" value="ENSPREP00000015420.1"/>
    <property type="gene ID" value="ENSPREG00000010402.1"/>
</dbReference>
<name>A0A3P9P0T3_POERE</name>
<dbReference type="InterPro" id="IPR008758">
    <property type="entry name" value="Peptidase_S28"/>
</dbReference>
<feature type="signal peptide" evidence="6">
    <location>
        <begin position="1"/>
        <end position="29"/>
    </location>
</feature>
<dbReference type="InterPro" id="IPR023795">
    <property type="entry name" value="Serpin_CS"/>
</dbReference>
<dbReference type="GO" id="GO:0044706">
    <property type="term" value="P:multi-multicellular organism process"/>
    <property type="evidence" value="ECO:0007669"/>
    <property type="project" value="UniProtKB-ARBA"/>
</dbReference>
<dbReference type="InterPro" id="IPR036186">
    <property type="entry name" value="Serpin_sf"/>
</dbReference>
<comment type="similarity">
    <text evidence="1 5">Belongs to the serpin family.</text>
</comment>
<dbReference type="InterPro" id="IPR023796">
    <property type="entry name" value="Serpin_dom"/>
</dbReference>
<proteinExistence type="inferred from homology"/>
<dbReference type="Gene3D" id="2.30.39.10">
    <property type="entry name" value="Alpha-1-antitrypsin, domain 1"/>
    <property type="match status" value="1"/>
</dbReference>
<dbReference type="InterPro" id="IPR000215">
    <property type="entry name" value="Serpin_fam"/>
</dbReference>
<accession>A0A3P9P0T3</accession>
<organism evidence="8 9">
    <name type="scientific">Poecilia reticulata</name>
    <name type="common">Guppy</name>
    <name type="synonym">Acanthophacelus reticulatus</name>
    <dbReference type="NCBI Taxonomy" id="8081"/>
    <lineage>
        <taxon>Eukaryota</taxon>
        <taxon>Metazoa</taxon>
        <taxon>Chordata</taxon>
        <taxon>Craniata</taxon>
        <taxon>Vertebrata</taxon>
        <taxon>Euteleostomi</taxon>
        <taxon>Actinopterygii</taxon>
        <taxon>Neopterygii</taxon>
        <taxon>Teleostei</taxon>
        <taxon>Neoteleostei</taxon>
        <taxon>Acanthomorphata</taxon>
        <taxon>Ovalentaria</taxon>
        <taxon>Atherinomorphae</taxon>
        <taxon>Cyprinodontiformes</taxon>
        <taxon>Poeciliidae</taxon>
        <taxon>Poeciliinae</taxon>
        <taxon>Poecilia</taxon>
    </lineage>
</organism>
<evidence type="ECO:0000259" key="7">
    <source>
        <dbReference type="SMART" id="SM00093"/>
    </source>
</evidence>
<dbReference type="AlphaFoldDB" id="A0A3P9P0T3"/>
<dbReference type="PANTHER" id="PTHR11461">
    <property type="entry name" value="SERINE PROTEASE INHIBITOR, SERPIN"/>
    <property type="match status" value="1"/>
</dbReference>
<dbReference type="GO" id="GO:0005615">
    <property type="term" value="C:extracellular space"/>
    <property type="evidence" value="ECO:0007669"/>
    <property type="project" value="InterPro"/>
</dbReference>
<dbReference type="Gene3D" id="3.40.50.1820">
    <property type="entry name" value="alpha/beta hydrolase"/>
    <property type="match status" value="1"/>
</dbReference>
<feature type="chain" id="PRO_5018216572" evidence="6">
    <location>
        <begin position="30"/>
        <end position="762"/>
    </location>
</feature>
<dbReference type="GO" id="GO:0070008">
    <property type="term" value="F:serine-type exopeptidase activity"/>
    <property type="evidence" value="ECO:0007669"/>
    <property type="project" value="InterPro"/>
</dbReference>
<dbReference type="GO" id="GO:0033363">
    <property type="term" value="P:secretory granule organization"/>
    <property type="evidence" value="ECO:0007669"/>
    <property type="project" value="UniProtKB-ARBA"/>
</dbReference>
<dbReference type="FunFam" id="2.30.39.10:FF:000035">
    <property type="entry name" value="Serine protease inhibitor (serpin) 16"/>
    <property type="match status" value="1"/>
</dbReference>
<dbReference type="FunFam" id="3.30.497.10:FF:000006">
    <property type="entry name" value="Plasminogen activator inhibitor 1"/>
    <property type="match status" value="1"/>
</dbReference>
<dbReference type="GO" id="GO:0004867">
    <property type="term" value="F:serine-type endopeptidase inhibitor activity"/>
    <property type="evidence" value="ECO:0007669"/>
    <property type="project" value="UniProtKB-KW"/>
</dbReference>
<dbReference type="GO" id="GO:0010757">
    <property type="term" value="P:negative regulation of plasminogen activation"/>
    <property type="evidence" value="ECO:0007669"/>
    <property type="project" value="TreeGrafter"/>
</dbReference>
<keyword evidence="4" id="KW-0722">Serine protease inhibitor</keyword>
<dbReference type="InterPro" id="IPR029058">
    <property type="entry name" value="AB_hydrolase_fold"/>
</dbReference>
<dbReference type="FunFam" id="2.10.310.10:FF:000001">
    <property type="entry name" value="Serpin family A member 1"/>
    <property type="match status" value="1"/>
</dbReference>
<dbReference type="GO" id="GO:0006508">
    <property type="term" value="P:proteolysis"/>
    <property type="evidence" value="ECO:0007669"/>
    <property type="project" value="InterPro"/>
</dbReference>
<evidence type="ECO:0000313" key="8">
    <source>
        <dbReference type="Ensembl" id="ENSPREP00000015420.1"/>
    </source>
</evidence>
<keyword evidence="3 6" id="KW-0732">Signal</keyword>
<evidence type="ECO:0000313" key="9">
    <source>
        <dbReference type="Proteomes" id="UP000242638"/>
    </source>
</evidence>